<keyword evidence="2" id="KW-1185">Reference proteome</keyword>
<dbReference type="SUPFAM" id="SSF101801">
    <property type="entry name" value="Surface presentation of antigens (SPOA)"/>
    <property type="match status" value="1"/>
</dbReference>
<organism evidence="1 2">
    <name type="scientific">Piscinibacter gummiphilus</name>
    <dbReference type="NCBI Taxonomy" id="946333"/>
    <lineage>
        <taxon>Bacteria</taxon>
        <taxon>Pseudomonadati</taxon>
        <taxon>Pseudomonadota</taxon>
        <taxon>Betaproteobacteria</taxon>
        <taxon>Burkholderiales</taxon>
        <taxon>Sphaerotilaceae</taxon>
        <taxon>Piscinibacter</taxon>
    </lineage>
</organism>
<evidence type="ECO:0000313" key="2">
    <source>
        <dbReference type="Proteomes" id="UP000193427"/>
    </source>
</evidence>
<dbReference type="RefSeq" id="WP_085749598.1">
    <property type="nucleotide sequence ID" value="NZ_BSPR01000002.1"/>
</dbReference>
<protein>
    <submittedName>
        <fullName evidence="1">Uncharacterized protein</fullName>
    </submittedName>
</protein>
<accession>A0A1W6L590</accession>
<sequence>MNDDVRPFLLLGDHELGGLEAHLRPVLDVWRRAWTVDATGAMDIVVTVWRPDSTRPLAGTEWCGVDGRVWIADAAPVVSPAWLAVLGRRFDAAGADDGWARAAFAEAVAARDRAVAEALVGAVSATTRRPVDPQLARPGSGAVRIVADAAGLDLVADAGALSRLPPRVRAAALPSPRSDVLSAAAGASVRLTVEAGQVDLDVARLLSLQPGDVIRLPTRLSDPLPVAVADRVIAMAALGHVGPDKAVQFVSPPRIPREPS</sequence>
<reference evidence="1 2" key="1">
    <citation type="submission" date="2016-04" db="EMBL/GenBank/DDBJ databases">
        <title>Complete genome sequence of natural rubber-degrading, novel Gram-negative bacterium, Rhizobacter gummiphilus strain NS21.</title>
        <authorList>
            <person name="Tabata M."/>
            <person name="Kasai D."/>
            <person name="Fukuda M."/>
        </authorList>
    </citation>
    <scope>NUCLEOTIDE SEQUENCE [LARGE SCALE GENOMIC DNA]</scope>
    <source>
        <strain evidence="1 2">NS21</strain>
    </source>
</reference>
<dbReference type="AlphaFoldDB" id="A0A1W6L590"/>
<dbReference type="Gene3D" id="2.30.330.10">
    <property type="entry name" value="SpoA-like"/>
    <property type="match status" value="1"/>
</dbReference>
<dbReference type="STRING" id="946333.A4W93_05125"/>
<gene>
    <name evidence="1" type="ORF">A4W93_05125</name>
</gene>
<dbReference type="EMBL" id="CP015118">
    <property type="protein sequence ID" value="ARN19340.1"/>
    <property type="molecule type" value="Genomic_DNA"/>
</dbReference>
<dbReference type="KEGG" id="rgu:A4W93_05125"/>
<dbReference type="Proteomes" id="UP000193427">
    <property type="component" value="Chromosome"/>
</dbReference>
<dbReference type="Pfam" id="PF01052">
    <property type="entry name" value="FliMN_C"/>
    <property type="match status" value="1"/>
</dbReference>
<evidence type="ECO:0000313" key="1">
    <source>
        <dbReference type="EMBL" id="ARN19340.1"/>
    </source>
</evidence>
<dbReference type="InterPro" id="IPR036429">
    <property type="entry name" value="SpoA-like_sf"/>
</dbReference>
<proteinExistence type="predicted"/>
<dbReference type="InterPro" id="IPR001543">
    <property type="entry name" value="FliN-like_C"/>
</dbReference>
<name>A0A1W6L590_9BURK</name>